<organism evidence="1 2">
    <name type="scientific">Irpex rosettiformis</name>
    <dbReference type="NCBI Taxonomy" id="378272"/>
    <lineage>
        <taxon>Eukaryota</taxon>
        <taxon>Fungi</taxon>
        <taxon>Dikarya</taxon>
        <taxon>Basidiomycota</taxon>
        <taxon>Agaricomycotina</taxon>
        <taxon>Agaricomycetes</taxon>
        <taxon>Polyporales</taxon>
        <taxon>Irpicaceae</taxon>
        <taxon>Irpex</taxon>
    </lineage>
</organism>
<name>A0ACB8TPQ9_9APHY</name>
<gene>
    <name evidence="1" type="ORF">BDY19DRAFT_974119</name>
</gene>
<sequence length="150" mass="16605">MLGSRMSWAPERPVVAMYASSKTAVRVIGETLAIEVAPFGIRTLILEPAGFRTEGILAGKIYDGNKIADYDPARKYMQETKPYLPNDPVKAMNILADVVRGEGKAKGKPWPLYLPLAMEAEDAIRSKTKSLENVLDDWGDIIRDTKLDNP</sequence>
<accession>A0ACB8TPQ9</accession>
<dbReference type="Proteomes" id="UP001055072">
    <property type="component" value="Unassembled WGS sequence"/>
</dbReference>
<keyword evidence="2" id="KW-1185">Reference proteome</keyword>
<protein>
    <submittedName>
        <fullName evidence="1">Uncharacterized protein</fullName>
    </submittedName>
</protein>
<reference evidence="1" key="1">
    <citation type="journal article" date="2021" name="Environ. Microbiol.">
        <title>Gene family expansions and transcriptome signatures uncover fungal adaptations to wood decay.</title>
        <authorList>
            <person name="Hage H."/>
            <person name="Miyauchi S."/>
            <person name="Viragh M."/>
            <person name="Drula E."/>
            <person name="Min B."/>
            <person name="Chaduli D."/>
            <person name="Navarro D."/>
            <person name="Favel A."/>
            <person name="Norest M."/>
            <person name="Lesage-Meessen L."/>
            <person name="Balint B."/>
            <person name="Merenyi Z."/>
            <person name="de Eugenio L."/>
            <person name="Morin E."/>
            <person name="Martinez A.T."/>
            <person name="Baldrian P."/>
            <person name="Stursova M."/>
            <person name="Martinez M.J."/>
            <person name="Novotny C."/>
            <person name="Magnuson J.K."/>
            <person name="Spatafora J.W."/>
            <person name="Maurice S."/>
            <person name="Pangilinan J."/>
            <person name="Andreopoulos W."/>
            <person name="LaButti K."/>
            <person name="Hundley H."/>
            <person name="Na H."/>
            <person name="Kuo A."/>
            <person name="Barry K."/>
            <person name="Lipzen A."/>
            <person name="Henrissat B."/>
            <person name="Riley R."/>
            <person name="Ahrendt S."/>
            <person name="Nagy L.G."/>
            <person name="Grigoriev I.V."/>
            <person name="Martin F."/>
            <person name="Rosso M.N."/>
        </authorList>
    </citation>
    <scope>NUCLEOTIDE SEQUENCE</scope>
    <source>
        <strain evidence="1">CBS 384.51</strain>
    </source>
</reference>
<dbReference type="EMBL" id="MU274948">
    <property type="protein sequence ID" value="KAI0084027.1"/>
    <property type="molecule type" value="Genomic_DNA"/>
</dbReference>
<comment type="caution">
    <text evidence="1">The sequence shown here is derived from an EMBL/GenBank/DDBJ whole genome shotgun (WGS) entry which is preliminary data.</text>
</comment>
<evidence type="ECO:0000313" key="2">
    <source>
        <dbReference type="Proteomes" id="UP001055072"/>
    </source>
</evidence>
<proteinExistence type="predicted"/>
<evidence type="ECO:0000313" key="1">
    <source>
        <dbReference type="EMBL" id="KAI0084027.1"/>
    </source>
</evidence>